<accession>A0ABT3FKM2</accession>
<proteinExistence type="predicted"/>
<name>A0ABT3FKM2_9BACT</name>
<protein>
    <submittedName>
        <fullName evidence="1">Uncharacterized protein</fullName>
    </submittedName>
</protein>
<evidence type="ECO:0000313" key="1">
    <source>
        <dbReference type="EMBL" id="MCW1884105.1"/>
    </source>
</evidence>
<comment type="caution">
    <text evidence="1">The sequence shown here is derived from an EMBL/GenBank/DDBJ whole genome shotgun (WGS) entry which is preliminary data.</text>
</comment>
<dbReference type="EMBL" id="JAPDDS010000002">
    <property type="protein sequence ID" value="MCW1884105.1"/>
    <property type="molecule type" value="Genomic_DNA"/>
</dbReference>
<gene>
    <name evidence="1" type="ORF">OKA04_05145</name>
</gene>
<keyword evidence="2" id="KW-1185">Reference proteome</keyword>
<sequence length="84" mass="9735">MTRTQIQLPDELYRRAKRFSAEREVSLAEMTRRGLELLLERYPDENSKSTEWTLPQVKGGGIKVPLAQLHEAAAEDQARRGKRR</sequence>
<organism evidence="1 2">
    <name type="scientific">Luteolibacter flavescens</name>
    <dbReference type="NCBI Taxonomy" id="1859460"/>
    <lineage>
        <taxon>Bacteria</taxon>
        <taxon>Pseudomonadati</taxon>
        <taxon>Verrucomicrobiota</taxon>
        <taxon>Verrucomicrobiia</taxon>
        <taxon>Verrucomicrobiales</taxon>
        <taxon>Verrucomicrobiaceae</taxon>
        <taxon>Luteolibacter</taxon>
    </lineage>
</organism>
<evidence type="ECO:0000313" key="2">
    <source>
        <dbReference type="Proteomes" id="UP001207930"/>
    </source>
</evidence>
<dbReference type="Proteomes" id="UP001207930">
    <property type="component" value="Unassembled WGS sequence"/>
</dbReference>
<reference evidence="1 2" key="1">
    <citation type="submission" date="2022-10" db="EMBL/GenBank/DDBJ databases">
        <title>Luteolibacter flavescens strain MCCC 1K03193, whole genome shotgun sequencing project.</title>
        <authorList>
            <person name="Zhao G."/>
            <person name="Shen L."/>
        </authorList>
    </citation>
    <scope>NUCLEOTIDE SEQUENCE [LARGE SCALE GENOMIC DNA]</scope>
    <source>
        <strain evidence="1 2">MCCC 1K03193</strain>
    </source>
</reference>
<dbReference type="RefSeq" id="WP_264500065.1">
    <property type="nucleotide sequence ID" value="NZ_JAPDDS010000002.1"/>
</dbReference>